<dbReference type="Proteomes" id="UP000637980">
    <property type="component" value="Unassembled WGS sequence"/>
</dbReference>
<name>A0ABQ3E7N4_9HYPH</name>
<comment type="caution">
    <text evidence="2">The sequence shown here is derived from an EMBL/GenBank/DDBJ whole genome shotgun (WGS) entry which is preliminary data.</text>
</comment>
<organism evidence="2 3">
    <name type="scientific">Pseudovibrio japonicus</name>
    <dbReference type="NCBI Taxonomy" id="366534"/>
    <lineage>
        <taxon>Bacteria</taxon>
        <taxon>Pseudomonadati</taxon>
        <taxon>Pseudomonadota</taxon>
        <taxon>Alphaproteobacteria</taxon>
        <taxon>Hyphomicrobiales</taxon>
        <taxon>Stappiaceae</taxon>
        <taxon>Pseudovibrio</taxon>
    </lineage>
</organism>
<keyword evidence="3" id="KW-1185">Reference proteome</keyword>
<keyword evidence="1" id="KW-0812">Transmembrane</keyword>
<feature type="transmembrane region" description="Helical" evidence="1">
    <location>
        <begin position="32"/>
        <end position="51"/>
    </location>
</feature>
<dbReference type="EMBL" id="BMXE01000002">
    <property type="protein sequence ID" value="GHB28679.1"/>
    <property type="molecule type" value="Genomic_DNA"/>
</dbReference>
<evidence type="ECO:0000313" key="3">
    <source>
        <dbReference type="Proteomes" id="UP000637980"/>
    </source>
</evidence>
<reference evidence="3" key="1">
    <citation type="journal article" date="2019" name="Int. J. Syst. Evol. Microbiol.">
        <title>The Global Catalogue of Microorganisms (GCM) 10K type strain sequencing project: providing services to taxonomists for standard genome sequencing and annotation.</title>
        <authorList>
            <consortium name="The Broad Institute Genomics Platform"/>
            <consortium name="The Broad Institute Genome Sequencing Center for Infectious Disease"/>
            <person name="Wu L."/>
            <person name="Ma J."/>
        </authorList>
    </citation>
    <scope>NUCLEOTIDE SEQUENCE [LARGE SCALE GENOMIC DNA]</scope>
    <source>
        <strain evidence="3">KCTC 12861</strain>
    </source>
</reference>
<accession>A0ABQ3E7N4</accession>
<protein>
    <submittedName>
        <fullName evidence="2">Uncharacterized protein</fullName>
    </submittedName>
</protein>
<sequence length="71" mass="7988">MIVKYTATPYLLRGFQFYRGASGSAMPTLTRLLSIIGLIVTCAVLSMYLLVSYVEPEPREIIVEIQKEGFE</sequence>
<keyword evidence="1" id="KW-0472">Membrane</keyword>
<evidence type="ECO:0000256" key="1">
    <source>
        <dbReference type="SAM" id="Phobius"/>
    </source>
</evidence>
<keyword evidence="1" id="KW-1133">Transmembrane helix</keyword>
<evidence type="ECO:0000313" key="2">
    <source>
        <dbReference type="EMBL" id="GHB28679.1"/>
    </source>
</evidence>
<proteinExistence type="predicted"/>
<gene>
    <name evidence="2" type="ORF">GCM10007094_16560</name>
</gene>